<reference evidence="6 7" key="1">
    <citation type="submission" date="2020-09" db="EMBL/GenBank/DDBJ databases">
        <title>De no assembly of potato wild relative species, Solanum commersonii.</title>
        <authorList>
            <person name="Cho K."/>
        </authorList>
    </citation>
    <scope>NUCLEOTIDE SEQUENCE [LARGE SCALE GENOMIC DNA]</scope>
    <source>
        <strain evidence="6">LZ3.2</strain>
        <tissue evidence="6">Leaf</tissue>
    </source>
</reference>
<protein>
    <submittedName>
        <fullName evidence="6">Uncharacterized protein</fullName>
    </submittedName>
</protein>
<dbReference type="PANTHER" id="PTHR47122:SF8">
    <property type="entry name" value="MYB-LIKE DOMAIN-CONTAINING PROTEIN"/>
    <property type="match status" value="1"/>
</dbReference>
<dbReference type="Gene3D" id="1.10.246.220">
    <property type="match status" value="1"/>
</dbReference>
<evidence type="ECO:0000259" key="5">
    <source>
        <dbReference type="PROSITE" id="PS51294"/>
    </source>
</evidence>
<evidence type="ECO:0000313" key="6">
    <source>
        <dbReference type="EMBL" id="KAG5578186.1"/>
    </source>
</evidence>
<dbReference type="InterPro" id="IPR009057">
    <property type="entry name" value="Homeodomain-like_sf"/>
</dbReference>
<evidence type="ECO:0000256" key="2">
    <source>
        <dbReference type="ARBA" id="ARBA00023242"/>
    </source>
</evidence>
<feature type="region of interest" description="Disordered" evidence="3">
    <location>
        <begin position="591"/>
        <end position="621"/>
    </location>
</feature>
<dbReference type="OrthoDB" id="608866at2759"/>
<feature type="domain" description="Myb-like" evidence="4">
    <location>
        <begin position="485"/>
        <end position="532"/>
    </location>
</feature>
<sequence length="621" mass="69986">MQTTMDLFEYNWKTPNESAKSSQREPEQTALLCFYLSRGSIGNNLFTFQGRDKVASAASIYFASEEEAIGVEQLFAEPEYGDIVDTLLDFNTCACSLPESYIKEFSASESVVTNSDRDAVQRGLSEEDKTREKFLDGLSNGYNENHCSISCEDYLLVNFSPIILDLLDIELEEETPTLDDVTRDISCIGNVNLENKLADSEQRNYGVHVLKLSDASTSSDHDALDEFEDMSTDKLLEVFRNMFGHQTSVADKQWLDSHMIFGLENQEMSDKNYSFPKSSLDSSENQGVKVPPACLNLLTVSTAFASIFNFRTKPRVQHVKRREHIQWNSFKCISSAAGDILLDFPDKWESKELAKGNVKCDGTKLGISEQNLKCKPSRGGFGRRYYHRGAKVSSQGLGKRNFQVGCIQIPPGLPIEERLIRREGHLSKDCRANRAYNGNIHSAEALDDPSGTLSDQSSDNSSEEDWTIGSETRGTNQDRKHNKYWSTTEVLKLVEGVSKYGVGRWSDIKRMFFQSHVHRSPADLKDKWRNLLRASCRRLQSRRGVTGGTNVTVLVDAKKKRGVSRIPYEVLNRVRELAVIYPYSRKHRTRISPTASLASSSNVESDSQLSMNEQNTSTLTY</sequence>
<comment type="subcellular location">
    <subcellularLocation>
        <location evidence="1">Nucleus</location>
    </subcellularLocation>
</comment>
<dbReference type="GO" id="GO:0010597">
    <property type="term" value="P:green leaf volatile biosynthetic process"/>
    <property type="evidence" value="ECO:0007669"/>
    <property type="project" value="UniProtKB-ARBA"/>
</dbReference>
<feature type="region of interest" description="Disordered" evidence="3">
    <location>
        <begin position="441"/>
        <end position="480"/>
    </location>
</feature>
<keyword evidence="2" id="KW-0539">Nucleus</keyword>
<feature type="domain" description="HTH myb-type" evidence="5">
    <location>
        <begin position="485"/>
        <end position="536"/>
    </location>
</feature>
<dbReference type="SUPFAM" id="SSF46689">
    <property type="entry name" value="Homeodomain-like"/>
    <property type="match status" value="1"/>
</dbReference>
<organism evidence="6 7">
    <name type="scientific">Solanum commersonii</name>
    <name type="common">Commerson's wild potato</name>
    <name type="synonym">Commerson's nightshade</name>
    <dbReference type="NCBI Taxonomy" id="4109"/>
    <lineage>
        <taxon>Eukaryota</taxon>
        <taxon>Viridiplantae</taxon>
        <taxon>Streptophyta</taxon>
        <taxon>Embryophyta</taxon>
        <taxon>Tracheophyta</taxon>
        <taxon>Spermatophyta</taxon>
        <taxon>Magnoliopsida</taxon>
        <taxon>eudicotyledons</taxon>
        <taxon>Gunneridae</taxon>
        <taxon>Pentapetalae</taxon>
        <taxon>asterids</taxon>
        <taxon>lamiids</taxon>
        <taxon>Solanales</taxon>
        <taxon>Solanaceae</taxon>
        <taxon>Solanoideae</taxon>
        <taxon>Solaneae</taxon>
        <taxon>Solanum</taxon>
    </lineage>
</organism>
<comment type="caution">
    <text evidence="6">The sequence shown here is derived from an EMBL/GenBank/DDBJ whole genome shotgun (WGS) entry which is preliminary data.</text>
</comment>
<evidence type="ECO:0000313" key="7">
    <source>
        <dbReference type="Proteomes" id="UP000824120"/>
    </source>
</evidence>
<dbReference type="Proteomes" id="UP000824120">
    <property type="component" value="Chromosome 11"/>
</dbReference>
<evidence type="ECO:0000256" key="3">
    <source>
        <dbReference type="SAM" id="MobiDB-lite"/>
    </source>
</evidence>
<dbReference type="GO" id="GO:0000976">
    <property type="term" value="F:transcription cis-regulatory region binding"/>
    <property type="evidence" value="ECO:0007669"/>
    <property type="project" value="UniProtKB-ARBA"/>
</dbReference>
<keyword evidence="7" id="KW-1185">Reference proteome</keyword>
<dbReference type="SMART" id="SM00717">
    <property type="entry name" value="SANT"/>
    <property type="match status" value="1"/>
</dbReference>
<proteinExistence type="predicted"/>
<dbReference type="PROSITE" id="PS51294">
    <property type="entry name" value="HTH_MYB"/>
    <property type="match status" value="1"/>
</dbReference>
<dbReference type="CDD" id="cd11660">
    <property type="entry name" value="SANT_TRF"/>
    <property type="match status" value="1"/>
</dbReference>
<dbReference type="EMBL" id="JACXVP010000011">
    <property type="protein sequence ID" value="KAG5578186.1"/>
    <property type="molecule type" value="Genomic_DNA"/>
</dbReference>
<evidence type="ECO:0000256" key="1">
    <source>
        <dbReference type="ARBA" id="ARBA00004123"/>
    </source>
</evidence>
<name>A0A9J5WRB8_SOLCO</name>
<dbReference type="InterPro" id="IPR017930">
    <property type="entry name" value="Myb_dom"/>
</dbReference>
<dbReference type="Pfam" id="PF00249">
    <property type="entry name" value="Myb_DNA-binding"/>
    <property type="match status" value="1"/>
</dbReference>
<dbReference type="PROSITE" id="PS50090">
    <property type="entry name" value="MYB_LIKE"/>
    <property type="match status" value="1"/>
</dbReference>
<dbReference type="GO" id="GO:0005634">
    <property type="term" value="C:nucleus"/>
    <property type="evidence" value="ECO:0007669"/>
    <property type="project" value="UniProtKB-SubCell"/>
</dbReference>
<dbReference type="PANTHER" id="PTHR47122">
    <property type="entry name" value="MYB-LIKE DNA-BINDING DOMAIN CONTAINING PROTEIN, EXPRESSED"/>
    <property type="match status" value="1"/>
</dbReference>
<dbReference type="AlphaFoldDB" id="A0A9J5WRB8"/>
<accession>A0A9J5WRB8</accession>
<evidence type="ECO:0000259" key="4">
    <source>
        <dbReference type="PROSITE" id="PS50090"/>
    </source>
</evidence>
<gene>
    <name evidence="6" type="ORF">H5410_058320</name>
</gene>
<dbReference type="InterPro" id="IPR001005">
    <property type="entry name" value="SANT/Myb"/>
</dbReference>